<dbReference type="EMBL" id="JADBDZ010000001">
    <property type="protein sequence ID" value="MBE1532105.1"/>
    <property type="molecule type" value="Genomic_DNA"/>
</dbReference>
<evidence type="ECO:0000256" key="2">
    <source>
        <dbReference type="ARBA" id="ARBA00022801"/>
    </source>
</evidence>
<dbReference type="SMART" id="SM00641">
    <property type="entry name" value="Glyco_25"/>
    <property type="match status" value="1"/>
</dbReference>
<keyword evidence="5" id="KW-1185">Reference proteome</keyword>
<evidence type="ECO:0000313" key="5">
    <source>
        <dbReference type="Proteomes" id="UP000627838"/>
    </source>
</evidence>
<evidence type="ECO:0000313" key="4">
    <source>
        <dbReference type="EMBL" id="MBE1532105.1"/>
    </source>
</evidence>
<name>A0ABR9JNI1_9ACTN</name>
<comment type="caution">
    <text evidence="4">The sequence shown here is derived from an EMBL/GenBank/DDBJ whole genome shotgun (WGS) entry which is preliminary data.</text>
</comment>
<evidence type="ECO:0000256" key="3">
    <source>
        <dbReference type="ARBA" id="ARBA00023295"/>
    </source>
</evidence>
<proteinExistence type="inferred from homology"/>
<dbReference type="InterPro" id="IPR002053">
    <property type="entry name" value="Glyco_hydro_25"/>
</dbReference>
<dbReference type="SUPFAM" id="SSF51445">
    <property type="entry name" value="(Trans)glycosidases"/>
    <property type="match status" value="1"/>
</dbReference>
<dbReference type="RefSeq" id="WP_192758854.1">
    <property type="nucleotide sequence ID" value="NZ_JADBDZ010000001.1"/>
</dbReference>
<evidence type="ECO:0000256" key="1">
    <source>
        <dbReference type="ARBA" id="ARBA00010646"/>
    </source>
</evidence>
<dbReference type="InterPro" id="IPR017853">
    <property type="entry name" value="GH"/>
</dbReference>
<reference evidence="4 5" key="1">
    <citation type="submission" date="2020-10" db="EMBL/GenBank/DDBJ databases">
        <title>Sequencing the genomes of 1000 actinobacteria strains.</title>
        <authorList>
            <person name="Klenk H.-P."/>
        </authorList>
    </citation>
    <scope>NUCLEOTIDE SEQUENCE [LARGE SCALE GENOMIC DNA]</scope>
    <source>
        <strain evidence="4 5">DSM 46744</strain>
    </source>
</reference>
<dbReference type="CDD" id="cd00599">
    <property type="entry name" value="GH25_muramidase"/>
    <property type="match status" value="1"/>
</dbReference>
<sequence length="211" mass="23459">MIFGVDVASYQGKPDWKDVHRDGVRFAFSKVTESTDYTNPTWKHNLDGMVDLGDGFLPGAYHFMHGGKGGDQARYFLDKAGDVSHLAVALDVEASGADAETARAWVDEFKERTDGHPVIGYYPRWYWKKTGRPDLGFFDAVWQSHYVSGSGKPESLYQKVKDSHWKKFGGERVSILQFSSSGKVTGISGHCDVNAYRGELAELKSLALGQK</sequence>
<organism evidence="4 5">
    <name type="scientific">Actinomadura algeriensis</name>
    <dbReference type="NCBI Taxonomy" id="1679523"/>
    <lineage>
        <taxon>Bacteria</taxon>
        <taxon>Bacillati</taxon>
        <taxon>Actinomycetota</taxon>
        <taxon>Actinomycetes</taxon>
        <taxon>Streptosporangiales</taxon>
        <taxon>Thermomonosporaceae</taxon>
        <taxon>Actinomadura</taxon>
    </lineage>
</organism>
<gene>
    <name evidence="4" type="ORF">H4W34_001938</name>
</gene>
<accession>A0ABR9JNI1</accession>
<dbReference type="InterPro" id="IPR018077">
    <property type="entry name" value="Glyco_hydro_fam25_subgr"/>
</dbReference>
<keyword evidence="3" id="KW-0326">Glycosidase</keyword>
<dbReference type="Proteomes" id="UP000627838">
    <property type="component" value="Unassembled WGS sequence"/>
</dbReference>
<dbReference type="Pfam" id="PF01183">
    <property type="entry name" value="Glyco_hydro_25"/>
    <property type="match status" value="1"/>
</dbReference>
<dbReference type="PANTHER" id="PTHR34135">
    <property type="entry name" value="LYSOZYME"/>
    <property type="match status" value="1"/>
</dbReference>
<dbReference type="PANTHER" id="PTHR34135:SF2">
    <property type="entry name" value="LYSOZYME"/>
    <property type="match status" value="1"/>
</dbReference>
<comment type="similarity">
    <text evidence="1">Belongs to the glycosyl hydrolase 25 family.</text>
</comment>
<protein>
    <submittedName>
        <fullName evidence="4">GH25 family lysozyme M1 (1,4-beta-N-acetylmuramidase)</fullName>
    </submittedName>
</protein>
<dbReference type="Gene3D" id="3.20.20.80">
    <property type="entry name" value="Glycosidases"/>
    <property type="match status" value="1"/>
</dbReference>
<dbReference type="PROSITE" id="PS51904">
    <property type="entry name" value="GLYCOSYL_HYDROL_F25_2"/>
    <property type="match status" value="1"/>
</dbReference>
<keyword evidence="2" id="KW-0378">Hydrolase</keyword>